<sequence>MQGDLEDADQREEDEEEELAEEHQDEQEGNLEAEVAHQGRLPRRHRIRATVKQELVAQRSQDHRREERQGREEAEDNERMDRRAAPRGHARQPQLHHNKADSGRQAALRGGHRTQGCGAQRGTGDRAPPAASSARGRSNGWVQLSSQHTDRSAAKERVLHRRCEEQITGGSRARQLKDEEESPTGPLRRDSGDRALKQAGTAEERQCSRRRLLREELPVARHAQSAAVEGGGLGSDHALSCARERARHKAAHTAAPQDVVVSRDDVDGARCEVEGPPQRSVDVEAAVKSAPPKLFEKDAEYGGQAVIVKQERHTSAEATQRTELGRGGPLEPAERPRRRRRETLARDEIPADKLPPGALRARGRCDSLGQVAGAAAGEPEPVAMRRRCRTEEEASADGGCGGVVATRRKRRRGEEGEARVSQDRPDSGHWEMVSKSSTSDRTVDADPRERERPEKRGTRQARRQKRHAAPRSMVRHPVPERVRQPRRCAMRSRGDSRPSDSPGVVAPPGAVEARRTERVFVEKRARALPRDKQHHVRAAERRQRESAARAALGHHPWSDLRKTQGRRHERKGEGRHRHKAASTRSGRFHSSDNGQTLMRDRRHGRSA</sequence>
<feature type="compositionally biased region" description="Acidic residues" evidence="1">
    <location>
        <begin position="1"/>
        <end position="31"/>
    </location>
</feature>
<dbReference type="AlphaFoldDB" id="A0A7S0BBS6"/>
<feature type="compositionally biased region" description="Basic and acidic residues" evidence="1">
    <location>
        <begin position="512"/>
        <end position="547"/>
    </location>
</feature>
<accession>A0A7S0BBS6</accession>
<feature type="compositionally biased region" description="Basic residues" evidence="1">
    <location>
        <begin position="458"/>
        <end position="469"/>
    </location>
</feature>
<feature type="compositionally biased region" description="Basic and acidic residues" evidence="1">
    <location>
        <begin position="412"/>
        <end position="429"/>
    </location>
</feature>
<dbReference type="EMBL" id="HBEG01052892">
    <property type="protein sequence ID" value="CAD8388492.1"/>
    <property type="molecule type" value="Transcribed_RNA"/>
</dbReference>
<feature type="compositionally biased region" description="Low complexity" evidence="1">
    <location>
        <begin position="126"/>
        <end position="135"/>
    </location>
</feature>
<feature type="compositionally biased region" description="Basic residues" evidence="1">
    <location>
        <begin position="40"/>
        <end position="49"/>
    </location>
</feature>
<feature type="compositionally biased region" description="Basic and acidic residues" evidence="1">
    <location>
        <begin position="148"/>
        <end position="165"/>
    </location>
</feature>
<feature type="compositionally biased region" description="Basic residues" evidence="1">
    <location>
        <begin position="85"/>
        <end position="97"/>
    </location>
</feature>
<feature type="region of interest" description="Disordered" evidence="1">
    <location>
        <begin position="310"/>
        <end position="607"/>
    </location>
</feature>
<gene>
    <name evidence="2" type="ORF">PBAH0796_LOCUS32180</name>
</gene>
<reference evidence="2" key="1">
    <citation type="submission" date="2021-01" db="EMBL/GenBank/DDBJ databases">
        <authorList>
            <person name="Corre E."/>
            <person name="Pelletier E."/>
            <person name="Niang G."/>
            <person name="Scheremetjew M."/>
            <person name="Finn R."/>
            <person name="Kale V."/>
            <person name="Holt S."/>
            <person name="Cochrane G."/>
            <person name="Meng A."/>
            <person name="Brown T."/>
            <person name="Cohen L."/>
        </authorList>
    </citation>
    <scope>NUCLEOTIDE SEQUENCE</scope>
    <source>
        <strain evidence="2">Pbaha01</strain>
    </source>
</reference>
<name>A0A7S0BBS6_9DINO</name>
<feature type="compositionally biased region" description="Basic and acidic residues" evidence="1">
    <location>
        <begin position="342"/>
        <end position="351"/>
    </location>
</feature>
<feature type="compositionally biased region" description="Basic and acidic residues" evidence="1">
    <location>
        <begin position="187"/>
        <end position="219"/>
    </location>
</feature>
<feature type="compositionally biased region" description="Basic and acidic residues" evidence="1">
    <location>
        <begin position="60"/>
        <end position="84"/>
    </location>
</feature>
<proteinExistence type="predicted"/>
<protein>
    <submittedName>
        <fullName evidence="2">Uncharacterized protein</fullName>
    </submittedName>
</protein>
<feature type="compositionally biased region" description="Low complexity" evidence="1">
    <location>
        <begin position="371"/>
        <end position="382"/>
    </location>
</feature>
<organism evidence="2">
    <name type="scientific">Pyrodinium bahamense</name>
    <dbReference type="NCBI Taxonomy" id="73915"/>
    <lineage>
        <taxon>Eukaryota</taxon>
        <taxon>Sar</taxon>
        <taxon>Alveolata</taxon>
        <taxon>Dinophyceae</taxon>
        <taxon>Gonyaulacales</taxon>
        <taxon>Pyrocystaceae</taxon>
        <taxon>Pyrodinium</taxon>
    </lineage>
</organism>
<feature type="compositionally biased region" description="Basic and acidic residues" evidence="1">
    <location>
        <begin position="441"/>
        <end position="457"/>
    </location>
</feature>
<feature type="region of interest" description="Disordered" evidence="1">
    <location>
        <begin position="1"/>
        <end position="263"/>
    </location>
</feature>
<feature type="compositionally biased region" description="Basic residues" evidence="1">
    <location>
        <begin position="563"/>
        <end position="581"/>
    </location>
</feature>
<evidence type="ECO:0000313" key="2">
    <source>
        <dbReference type="EMBL" id="CAD8388492.1"/>
    </source>
</evidence>
<evidence type="ECO:0000256" key="1">
    <source>
        <dbReference type="SAM" id="MobiDB-lite"/>
    </source>
</evidence>